<accession>A0A9W4WX05</accession>
<name>A0A9W4WX05_9GLOM</name>
<dbReference type="EMBL" id="CAMKVN010003682">
    <property type="protein sequence ID" value="CAI2185355.1"/>
    <property type="molecule type" value="Genomic_DNA"/>
</dbReference>
<evidence type="ECO:0000313" key="1">
    <source>
        <dbReference type="EMBL" id="CAI2185355.1"/>
    </source>
</evidence>
<organism evidence="1 2">
    <name type="scientific">Funneliformis geosporum</name>
    <dbReference type="NCBI Taxonomy" id="1117311"/>
    <lineage>
        <taxon>Eukaryota</taxon>
        <taxon>Fungi</taxon>
        <taxon>Fungi incertae sedis</taxon>
        <taxon>Mucoromycota</taxon>
        <taxon>Glomeromycotina</taxon>
        <taxon>Glomeromycetes</taxon>
        <taxon>Glomerales</taxon>
        <taxon>Glomeraceae</taxon>
        <taxon>Funneliformis</taxon>
    </lineage>
</organism>
<dbReference type="OrthoDB" id="2423255at2759"/>
<dbReference type="Proteomes" id="UP001153678">
    <property type="component" value="Unassembled WGS sequence"/>
</dbReference>
<keyword evidence="2" id="KW-1185">Reference proteome</keyword>
<dbReference type="AlphaFoldDB" id="A0A9W4WX05"/>
<feature type="non-terminal residue" evidence="1">
    <location>
        <position position="149"/>
    </location>
</feature>
<sequence length="149" mass="17153">EELARVKELKEKVNNCQKENEELKERNQLVKVFDGRDNVKDVSRGQIGSGKRADFLQEVLTDTEPKKVVERDMQTHGAEFGFIVATCASGKIIKLVETIDPRKKIYVSDGDSNLFLVVKVVRELLINRYNFLKIDNETDKEQKLKKVED</sequence>
<reference evidence="1" key="1">
    <citation type="submission" date="2022-08" db="EMBL/GenBank/DDBJ databases">
        <authorList>
            <person name="Kallberg Y."/>
            <person name="Tangrot J."/>
            <person name="Rosling A."/>
        </authorList>
    </citation>
    <scope>NUCLEOTIDE SEQUENCE</scope>
    <source>
        <strain evidence="1">Wild A</strain>
    </source>
</reference>
<proteinExistence type="predicted"/>
<evidence type="ECO:0000313" key="2">
    <source>
        <dbReference type="Proteomes" id="UP001153678"/>
    </source>
</evidence>
<protein>
    <submittedName>
        <fullName evidence="1">4391_t:CDS:1</fullName>
    </submittedName>
</protein>
<gene>
    <name evidence="1" type="ORF">FWILDA_LOCUS12035</name>
</gene>
<comment type="caution">
    <text evidence="1">The sequence shown here is derived from an EMBL/GenBank/DDBJ whole genome shotgun (WGS) entry which is preliminary data.</text>
</comment>